<evidence type="ECO:0000256" key="1">
    <source>
        <dbReference type="ARBA" id="ARBA00008720"/>
    </source>
</evidence>
<dbReference type="Pfam" id="PF04297">
    <property type="entry name" value="UPF0122"/>
    <property type="match status" value="1"/>
</dbReference>
<evidence type="ECO:0000256" key="3">
    <source>
        <dbReference type="HAMAP-Rule" id="MF_00245"/>
    </source>
</evidence>
<dbReference type="Gene3D" id="1.10.10.10">
    <property type="entry name" value="Winged helix-like DNA-binding domain superfamily/Winged helix DNA-binding domain"/>
    <property type="match status" value="1"/>
</dbReference>
<dbReference type="Proteomes" id="UP000267250">
    <property type="component" value="Chromosome"/>
</dbReference>
<evidence type="ECO:0000256" key="4">
    <source>
        <dbReference type="SAM" id="Coils"/>
    </source>
</evidence>
<evidence type="ECO:0000313" key="5">
    <source>
        <dbReference type="EMBL" id="AZR72345.1"/>
    </source>
</evidence>
<dbReference type="SUPFAM" id="SSF88659">
    <property type="entry name" value="Sigma3 and sigma4 domains of RNA polymerase sigma factors"/>
    <property type="match status" value="1"/>
</dbReference>
<dbReference type="HAMAP" id="MF_00245">
    <property type="entry name" value="UPF0122"/>
    <property type="match status" value="1"/>
</dbReference>
<evidence type="ECO:0000256" key="2">
    <source>
        <dbReference type="ARBA" id="ARBA00024764"/>
    </source>
</evidence>
<feature type="coiled-coil region" evidence="4">
    <location>
        <begin position="48"/>
        <end position="95"/>
    </location>
</feature>
<dbReference type="InterPro" id="IPR013324">
    <property type="entry name" value="RNA_pol_sigma_r3/r4-like"/>
</dbReference>
<dbReference type="AlphaFoldDB" id="A0A3Q9HP19"/>
<keyword evidence="6" id="KW-1185">Reference proteome</keyword>
<comment type="similarity">
    <text evidence="1 3">Belongs to the UPF0122 family.</text>
</comment>
<dbReference type="OrthoDB" id="6392at2"/>
<comment type="function">
    <text evidence="2 3">Might take part in the signal recognition particle (SRP) pathway. This is inferred from the conservation of its genetic proximity to ftsY/ffh. May be a regulatory protein.</text>
</comment>
<dbReference type="InterPro" id="IPR007394">
    <property type="entry name" value="UPF0122"/>
</dbReference>
<name>A0A3Q9HP19_9FIRM</name>
<dbReference type="RefSeq" id="WP_127015678.1">
    <property type="nucleotide sequence ID" value="NZ_CP016379.1"/>
</dbReference>
<dbReference type="KEGG" id="aft:BBF96_02420"/>
<organism evidence="5 6">
    <name type="scientific">Anoxybacter fermentans</name>
    <dbReference type="NCBI Taxonomy" id="1323375"/>
    <lineage>
        <taxon>Bacteria</taxon>
        <taxon>Bacillati</taxon>
        <taxon>Bacillota</taxon>
        <taxon>Clostridia</taxon>
        <taxon>Halanaerobiales</taxon>
        <taxon>Anoxybacter</taxon>
    </lineage>
</organism>
<reference evidence="5 6" key="1">
    <citation type="submission" date="2016-07" db="EMBL/GenBank/DDBJ databases">
        <title>Genome and transcriptome analysis of iron-reducing fermentative bacteria Anoxybacter fermentans.</title>
        <authorList>
            <person name="Zeng X."/>
            <person name="Shao Z."/>
        </authorList>
    </citation>
    <scope>NUCLEOTIDE SEQUENCE [LARGE SCALE GENOMIC DNA]</scope>
    <source>
        <strain evidence="5 6">DY22613</strain>
    </source>
</reference>
<proteinExistence type="inferred from homology"/>
<keyword evidence="4" id="KW-0175">Coiled coil</keyword>
<dbReference type="PANTHER" id="PTHR40083">
    <property type="entry name" value="UPF0122 PROTEIN CBO2450/CLC_2298"/>
    <property type="match status" value="1"/>
</dbReference>
<protein>
    <recommendedName>
        <fullName evidence="3">UPF0122 protein BBF96_02420</fullName>
    </recommendedName>
</protein>
<dbReference type="NCBIfam" id="NF001070">
    <property type="entry name" value="PRK00118.1-6"/>
    <property type="match status" value="1"/>
</dbReference>
<gene>
    <name evidence="5" type="ORF">BBF96_02420</name>
</gene>
<dbReference type="PANTHER" id="PTHR40083:SF1">
    <property type="entry name" value="UPF0122 PROTEIN YLXM"/>
    <property type="match status" value="1"/>
</dbReference>
<dbReference type="InterPro" id="IPR054831">
    <property type="entry name" value="UPF0122_fam_protein"/>
</dbReference>
<dbReference type="EMBL" id="CP016379">
    <property type="protein sequence ID" value="AZR72345.1"/>
    <property type="molecule type" value="Genomic_DNA"/>
</dbReference>
<dbReference type="NCBIfam" id="NF045758">
    <property type="entry name" value="YlxM"/>
    <property type="match status" value="1"/>
</dbReference>
<accession>A0A3Q9HP19</accession>
<dbReference type="InterPro" id="IPR036388">
    <property type="entry name" value="WH-like_DNA-bd_sf"/>
</dbReference>
<evidence type="ECO:0000313" key="6">
    <source>
        <dbReference type="Proteomes" id="UP000267250"/>
    </source>
</evidence>
<sequence length="112" mass="13326">MLEKKIRMGELYDFYGQLLTSRQQEFMELYYQHDLSLGEIAEKFAVSRQAVYDNLRRSEELLKEYEAKLKLLAKNKELRKKIKLVKELVEGLDCDPEKRQEIITLIDQLLDG</sequence>